<evidence type="ECO:0000259" key="5">
    <source>
        <dbReference type="PROSITE" id="PS50076"/>
    </source>
</evidence>
<dbReference type="Gene3D" id="1.25.40.10">
    <property type="entry name" value="Tetratricopeptide repeat domain"/>
    <property type="match status" value="1"/>
</dbReference>
<dbReference type="SMART" id="SM00028">
    <property type="entry name" value="TPR"/>
    <property type="match status" value="4"/>
</dbReference>
<evidence type="ECO:0000313" key="6">
    <source>
        <dbReference type="EMBL" id="RDU37082.1"/>
    </source>
</evidence>
<keyword evidence="3" id="KW-0802">TPR repeat</keyword>
<dbReference type="InterPro" id="IPR019734">
    <property type="entry name" value="TPR_rpt"/>
</dbReference>
<name>A0A3D8GS12_9BACI</name>
<dbReference type="AlphaFoldDB" id="A0A3D8GS12"/>
<keyword evidence="2" id="KW-0346">Stress response</keyword>
<protein>
    <recommendedName>
        <fullName evidence="5">J domain-containing protein</fullName>
    </recommendedName>
</protein>
<dbReference type="GO" id="GO:0006260">
    <property type="term" value="P:DNA replication"/>
    <property type="evidence" value="ECO:0007669"/>
    <property type="project" value="UniProtKB-KW"/>
</dbReference>
<dbReference type="PROSITE" id="PS50076">
    <property type="entry name" value="DNAJ_2"/>
    <property type="match status" value="1"/>
</dbReference>
<evidence type="ECO:0000256" key="4">
    <source>
        <dbReference type="SAM" id="Phobius"/>
    </source>
</evidence>
<dbReference type="Gene3D" id="1.10.287.110">
    <property type="entry name" value="DnaJ domain"/>
    <property type="match status" value="1"/>
</dbReference>
<evidence type="ECO:0000256" key="2">
    <source>
        <dbReference type="ARBA" id="ARBA00023016"/>
    </source>
</evidence>
<dbReference type="Pfam" id="PF00226">
    <property type="entry name" value="DnaJ"/>
    <property type="match status" value="1"/>
</dbReference>
<proteinExistence type="predicted"/>
<gene>
    <name evidence="6" type="ORF">DRW41_10375</name>
</gene>
<evidence type="ECO:0000256" key="1">
    <source>
        <dbReference type="ARBA" id="ARBA00022705"/>
    </source>
</evidence>
<keyword evidence="4" id="KW-0472">Membrane</keyword>
<dbReference type="SMART" id="SM00271">
    <property type="entry name" value="DnaJ"/>
    <property type="match status" value="1"/>
</dbReference>
<dbReference type="InterPro" id="IPR011990">
    <property type="entry name" value="TPR-like_helical_dom_sf"/>
</dbReference>
<dbReference type="SUPFAM" id="SSF46565">
    <property type="entry name" value="Chaperone J-domain"/>
    <property type="match status" value="1"/>
</dbReference>
<dbReference type="EMBL" id="QNQT01000003">
    <property type="protein sequence ID" value="RDU37082.1"/>
    <property type="molecule type" value="Genomic_DNA"/>
</dbReference>
<dbReference type="PANTHER" id="PTHR44825:SF1">
    <property type="entry name" value="DNAJ HOMOLOG SUBFAMILY C MEMBER 4"/>
    <property type="match status" value="1"/>
</dbReference>
<feature type="repeat" description="TPR" evidence="3">
    <location>
        <begin position="142"/>
        <end position="175"/>
    </location>
</feature>
<accession>A0A3D8GS12</accession>
<sequence>MVQSTKTISYYELLDIDEKASSNEIKKAYYLKIREYPNETHPVEFQELTKAYKVLSNQESRAKYDHESKDDGAYSKLLTNAIESMNKEQYDSALISLEKMLKTYPNDLAVQQNIAICYISLEKFEDAKRVLLQIEVMHPNDEMTLSLLGETFLNLEMYDFARKYYKKLVSLNPGESNYCIFLARAYANLGNFHTAFITLEEKIKQQGKETIYDFPLLQELFFLTMAADKLNYHKRVILRIQELPKTSDEKIILLRMIMNLCESLDNRNNGFKELVYLVKDINGNEFAEVNEWLKEAESYIRSDLIYYGDSQPANQSTNSHSGTSGSNVSADVQYQEERGSILVSVVLGIIASFIFTPIVGIIVGFIWYFKAGSIKTILSCLGCLVVVLLVIGFFLSGL</sequence>
<dbReference type="Proteomes" id="UP000257144">
    <property type="component" value="Unassembled WGS sequence"/>
</dbReference>
<feature type="transmembrane region" description="Helical" evidence="4">
    <location>
        <begin position="376"/>
        <end position="395"/>
    </location>
</feature>
<keyword evidence="4" id="KW-0812">Transmembrane</keyword>
<comment type="caution">
    <text evidence="6">The sequence shown here is derived from an EMBL/GenBank/DDBJ whole genome shotgun (WGS) entry which is preliminary data.</text>
</comment>
<dbReference type="PANTHER" id="PTHR44825">
    <property type="match status" value="1"/>
</dbReference>
<dbReference type="PROSITE" id="PS50005">
    <property type="entry name" value="TPR"/>
    <property type="match status" value="1"/>
</dbReference>
<dbReference type="InterPro" id="IPR036869">
    <property type="entry name" value="J_dom_sf"/>
</dbReference>
<evidence type="ECO:0000256" key="3">
    <source>
        <dbReference type="PROSITE-ProRule" id="PRU00339"/>
    </source>
</evidence>
<keyword evidence="7" id="KW-1185">Reference proteome</keyword>
<reference evidence="6 7" key="1">
    <citation type="submission" date="2018-07" db="EMBL/GenBank/DDBJ databases">
        <title>Bacillus sp. YLB-04 draft genome sequence.</title>
        <authorList>
            <person name="Yu L."/>
            <person name="Tang X."/>
        </authorList>
    </citation>
    <scope>NUCLEOTIDE SEQUENCE [LARGE SCALE GENOMIC DNA]</scope>
    <source>
        <strain evidence="6 7">YLB-04</strain>
    </source>
</reference>
<keyword evidence="4" id="KW-1133">Transmembrane helix</keyword>
<dbReference type="InterPro" id="IPR052763">
    <property type="entry name" value="DnaJ_C4"/>
</dbReference>
<organism evidence="6 7">
    <name type="scientific">Neobacillus piezotolerans</name>
    <dbReference type="NCBI Taxonomy" id="2259171"/>
    <lineage>
        <taxon>Bacteria</taxon>
        <taxon>Bacillati</taxon>
        <taxon>Bacillota</taxon>
        <taxon>Bacilli</taxon>
        <taxon>Bacillales</taxon>
        <taxon>Bacillaceae</taxon>
        <taxon>Neobacillus</taxon>
    </lineage>
</organism>
<dbReference type="SUPFAM" id="SSF48452">
    <property type="entry name" value="TPR-like"/>
    <property type="match status" value="1"/>
</dbReference>
<dbReference type="OrthoDB" id="503753at2"/>
<evidence type="ECO:0000313" key="7">
    <source>
        <dbReference type="Proteomes" id="UP000257144"/>
    </source>
</evidence>
<feature type="domain" description="J" evidence="5">
    <location>
        <begin position="9"/>
        <end position="68"/>
    </location>
</feature>
<dbReference type="PRINTS" id="PR00625">
    <property type="entry name" value="JDOMAIN"/>
</dbReference>
<dbReference type="CDD" id="cd06257">
    <property type="entry name" value="DnaJ"/>
    <property type="match status" value="1"/>
</dbReference>
<dbReference type="Pfam" id="PF13181">
    <property type="entry name" value="TPR_8"/>
    <property type="match status" value="1"/>
</dbReference>
<feature type="transmembrane region" description="Helical" evidence="4">
    <location>
        <begin position="341"/>
        <end position="369"/>
    </location>
</feature>
<keyword evidence="1" id="KW-0235">DNA replication</keyword>
<dbReference type="Pfam" id="PF14559">
    <property type="entry name" value="TPR_19"/>
    <property type="match status" value="1"/>
</dbReference>
<dbReference type="InterPro" id="IPR001623">
    <property type="entry name" value="DnaJ_domain"/>
</dbReference>